<organism evidence="1 2">
    <name type="scientific">Pseudanabaena yagii GIHE-NHR1</name>
    <dbReference type="NCBI Taxonomy" id="2722753"/>
    <lineage>
        <taxon>Bacteria</taxon>
        <taxon>Bacillati</taxon>
        <taxon>Cyanobacteriota</taxon>
        <taxon>Cyanophyceae</taxon>
        <taxon>Pseudanabaenales</taxon>
        <taxon>Pseudanabaenaceae</taxon>
        <taxon>Pseudanabaena</taxon>
        <taxon>Pseudanabaena yagii</taxon>
    </lineage>
</organism>
<dbReference type="Proteomes" id="UP000738376">
    <property type="component" value="Unassembled WGS sequence"/>
</dbReference>
<evidence type="ECO:0000313" key="1">
    <source>
        <dbReference type="EMBL" id="NMF61111.1"/>
    </source>
</evidence>
<comment type="caution">
    <text evidence="1">The sequence shown here is derived from an EMBL/GenBank/DDBJ whole genome shotgun (WGS) entry which is preliminary data.</text>
</comment>
<protein>
    <recommendedName>
        <fullName evidence="3">Type I restriction enzyme R protein N-terminal domain-containing protein</fullName>
    </recommendedName>
</protein>
<proteinExistence type="predicted"/>
<dbReference type="RefSeq" id="WP_169366060.1">
    <property type="nucleotide sequence ID" value="NZ_JAAVJL010000006.1"/>
</dbReference>
<accession>A0ABX1M0J9</accession>
<evidence type="ECO:0000313" key="2">
    <source>
        <dbReference type="Proteomes" id="UP000738376"/>
    </source>
</evidence>
<reference evidence="1 2" key="1">
    <citation type="submission" date="2020-03" db="EMBL/GenBank/DDBJ databases">
        <title>Draft Genome Sequence of 2-Methylisoborneol Producing Pseudanabaena yagii Strain GIHE-NHR1 Isolated from North Han River in South Korea.</title>
        <authorList>
            <person name="Jeong J."/>
        </authorList>
    </citation>
    <scope>NUCLEOTIDE SEQUENCE [LARGE SCALE GENOMIC DNA]</scope>
    <source>
        <strain evidence="1 2">GIHE-NHR1</strain>
    </source>
</reference>
<sequence>MTKLLNPDETYTFSRYFELKIEAEDLAKEFGYTLETKRLSLPKYTGELDRIQQTQSRIEEILPYVTLSNESARREWLIAPLLADVIHYTKAKVRVEYPIKVSKYLQGNLDYFIESSQTLLIVEAKKADLDFGMTQLVSQLITLDQWQEDHTQEHFIGAVTTGKTWEFARLNRHSKHFEQGFEDYSIPDDLDEITRILVQELIG</sequence>
<dbReference type="EMBL" id="JAAVJL010000006">
    <property type="protein sequence ID" value="NMF61111.1"/>
    <property type="molecule type" value="Genomic_DNA"/>
</dbReference>
<name>A0ABX1M0J9_9CYAN</name>
<keyword evidence="2" id="KW-1185">Reference proteome</keyword>
<evidence type="ECO:0008006" key="3">
    <source>
        <dbReference type="Google" id="ProtNLM"/>
    </source>
</evidence>
<gene>
    <name evidence="1" type="ORF">HC246_24580</name>
</gene>